<protein>
    <submittedName>
        <fullName evidence="2">Uncharacterized protein</fullName>
    </submittedName>
</protein>
<sequence length="138" mass="14985">MTAVGRQREREIASFDEGELWCADDAVPPLNPAGWYFRVARGGVWVGPFDGAADAGVAPASGDPLRDARKYLDRWRRGGEAPPPKIVVFRRPPPLPPMNGDGQFELAVGAATPPPAKPLRRPVRRAARTQQLPLSLTP</sequence>
<feature type="compositionally biased region" description="Basic residues" evidence="1">
    <location>
        <begin position="118"/>
        <end position="127"/>
    </location>
</feature>
<feature type="compositionally biased region" description="Pro residues" evidence="1">
    <location>
        <begin position="82"/>
        <end position="97"/>
    </location>
</feature>
<dbReference type="EMBL" id="JBHRXV010000011">
    <property type="protein sequence ID" value="MFC3713681.1"/>
    <property type="molecule type" value="Genomic_DNA"/>
</dbReference>
<comment type="caution">
    <text evidence="2">The sequence shown here is derived from an EMBL/GenBank/DDBJ whole genome shotgun (WGS) entry which is preliminary data.</text>
</comment>
<name>A0ABV7XCX9_9SPHN</name>
<evidence type="ECO:0000313" key="2">
    <source>
        <dbReference type="EMBL" id="MFC3713681.1"/>
    </source>
</evidence>
<dbReference type="Proteomes" id="UP001595615">
    <property type="component" value="Unassembled WGS sequence"/>
</dbReference>
<feature type="region of interest" description="Disordered" evidence="1">
    <location>
        <begin position="82"/>
        <end position="138"/>
    </location>
</feature>
<evidence type="ECO:0000313" key="3">
    <source>
        <dbReference type="Proteomes" id="UP001595615"/>
    </source>
</evidence>
<feature type="compositionally biased region" description="Polar residues" evidence="1">
    <location>
        <begin position="128"/>
        <end position="138"/>
    </location>
</feature>
<organism evidence="2 3">
    <name type="scientific">Sphingoaurantiacus capsulatus</name>
    <dbReference type="NCBI Taxonomy" id="1771310"/>
    <lineage>
        <taxon>Bacteria</taxon>
        <taxon>Pseudomonadati</taxon>
        <taxon>Pseudomonadota</taxon>
        <taxon>Alphaproteobacteria</taxon>
        <taxon>Sphingomonadales</taxon>
        <taxon>Sphingosinicellaceae</taxon>
        <taxon>Sphingoaurantiacus</taxon>
    </lineage>
</organism>
<dbReference type="RefSeq" id="WP_380862413.1">
    <property type="nucleotide sequence ID" value="NZ_JBHRXV010000011.1"/>
</dbReference>
<evidence type="ECO:0000256" key="1">
    <source>
        <dbReference type="SAM" id="MobiDB-lite"/>
    </source>
</evidence>
<gene>
    <name evidence="2" type="ORF">ACFOMD_13965</name>
</gene>
<accession>A0ABV7XCX9</accession>
<proteinExistence type="predicted"/>
<keyword evidence="3" id="KW-1185">Reference proteome</keyword>
<reference evidence="3" key="1">
    <citation type="journal article" date="2019" name="Int. J. Syst. Evol. Microbiol.">
        <title>The Global Catalogue of Microorganisms (GCM) 10K type strain sequencing project: providing services to taxonomists for standard genome sequencing and annotation.</title>
        <authorList>
            <consortium name="The Broad Institute Genomics Platform"/>
            <consortium name="The Broad Institute Genome Sequencing Center for Infectious Disease"/>
            <person name="Wu L."/>
            <person name="Ma J."/>
        </authorList>
    </citation>
    <scope>NUCLEOTIDE SEQUENCE [LARGE SCALE GENOMIC DNA]</scope>
    <source>
        <strain evidence="3">KCTC 42644</strain>
    </source>
</reference>